<evidence type="ECO:0000256" key="17">
    <source>
        <dbReference type="ARBA" id="ARBA00038097"/>
    </source>
</evidence>
<evidence type="ECO:0000256" key="11">
    <source>
        <dbReference type="ARBA" id="ARBA00022832"/>
    </source>
</evidence>
<keyword evidence="7" id="KW-0444">Lipid biosynthesis</keyword>
<evidence type="ECO:0000256" key="18">
    <source>
        <dbReference type="ARBA" id="ARBA00040731"/>
    </source>
</evidence>
<evidence type="ECO:0000256" key="26">
    <source>
        <dbReference type="ARBA" id="ARBA00049561"/>
    </source>
</evidence>
<dbReference type="GO" id="GO:0005739">
    <property type="term" value="C:mitochondrion"/>
    <property type="evidence" value="ECO:0007669"/>
    <property type="project" value="TreeGrafter"/>
</dbReference>
<evidence type="ECO:0000256" key="21">
    <source>
        <dbReference type="ARBA" id="ARBA00047525"/>
    </source>
</evidence>
<evidence type="ECO:0000256" key="10">
    <source>
        <dbReference type="ARBA" id="ARBA00022782"/>
    </source>
</evidence>
<dbReference type="EC" id="2.3.1.51" evidence="5"/>
<comment type="catalytic activity">
    <reaction evidence="23">
        <text>eicosanoyl-CoA + 1-(9Z-octadecenoyl)-sn-glycero-3-phosphate = 1-(9Z)-octadecenoyl-2-eicosanoyl-sn-glycero-3-phosphate + CoA</text>
        <dbReference type="Rhea" id="RHEA:37451"/>
        <dbReference type="ChEBI" id="CHEBI:57287"/>
        <dbReference type="ChEBI" id="CHEBI:57380"/>
        <dbReference type="ChEBI" id="CHEBI:74544"/>
        <dbReference type="ChEBI" id="CHEBI:74937"/>
    </reaction>
    <physiologicalReaction direction="left-to-right" evidence="23">
        <dbReference type="Rhea" id="RHEA:37452"/>
    </physiologicalReaction>
</comment>
<keyword evidence="6" id="KW-0963">Cytoplasm</keyword>
<sequence>MRRMAEEIQPAKEQSSWISSWLPSWCPTSPSQLKDAEEKILKTVKRPFSRQHIRISSGNYLWTLAFSTQQQQSAALSGPVYALDLLGFGRSSRPQFSTDPREAEDQFVAALEEWREKVGLQEMVLLGHNLGGYLSAAYTLKYPHRVKHLLLVEPWGFPARPENPNHNSIPMWIRAIGAVMSPFNPLAGLRLAGPLGPMLVQTIRSDFKQKYSSVFSDYTVCDYIYHLNAQTPSGETAFKNMTIPYGWAKRPMLDRIGQIRAEIPISFIYGSRSSIDSHSGYAFKKTRPDVEIRVIRGAGHYVFADQPEDFNQTVLQILARMEEKWKGEGAEQ</sequence>
<protein>
    <recommendedName>
        <fullName evidence="18">1-acylglycerol-3-phosphate O-acyltransferase ABHD5</fullName>
        <ecNumber evidence="5">2.3.1.51</ecNumber>
    </recommendedName>
    <alternativeName>
        <fullName evidence="19">Abhydrolase domain-containing protein 5</fullName>
    </alternativeName>
</protein>
<keyword evidence="8" id="KW-0551">Lipid droplet</keyword>
<dbReference type="InterPro" id="IPR000073">
    <property type="entry name" value="AB_hydrolase_1"/>
</dbReference>
<keyword evidence="11" id="KW-0276">Fatty acid metabolism</keyword>
<dbReference type="eggNOG" id="KOG4409">
    <property type="taxonomic scope" value="Eukaryota"/>
</dbReference>
<comment type="catalytic activity">
    <reaction evidence="25">
        <text>1-(9Z-octadecenoyl)-sn-glycero-3-phosphate + (5Z,8Z,11Z,14Z)-eicosatetraenoyl-CoA = 1-(9Z)-octadecenoyl-2-(5Z,8Z,11Z,14Z)-eicosatetraenoyl-sn-glycero-3-phosphate + CoA</text>
        <dbReference type="Rhea" id="RHEA:37443"/>
        <dbReference type="ChEBI" id="CHEBI:57287"/>
        <dbReference type="ChEBI" id="CHEBI:57368"/>
        <dbReference type="ChEBI" id="CHEBI:74544"/>
        <dbReference type="ChEBI" id="CHEBI:74928"/>
    </reaction>
    <physiologicalReaction direction="left-to-right" evidence="25">
        <dbReference type="Rhea" id="RHEA:37444"/>
    </physiologicalReaction>
</comment>
<evidence type="ECO:0000256" key="14">
    <source>
        <dbReference type="ARBA" id="ARBA00023264"/>
    </source>
</evidence>
<comment type="catalytic activity">
    <reaction evidence="2">
        <text>1-(9Z-octadecenoyl)-sn-glycero-3-phosphate + hexadecanoyl-CoA = 1-(9Z)-octadecenoyl-2-hexadecanoyl-sn-glycero-3-phosphate + CoA</text>
        <dbReference type="Rhea" id="RHEA:37143"/>
        <dbReference type="ChEBI" id="CHEBI:57287"/>
        <dbReference type="ChEBI" id="CHEBI:57379"/>
        <dbReference type="ChEBI" id="CHEBI:74544"/>
        <dbReference type="ChEBI" id="CHEBI:74551"/>
    </reaction>
    <physiologicalReaction direction="left-to-right" evidence="2">
        <dbReference type="Rhea" id="RHEA:37144"/>
    </physiologicalReaction>
</comment>
<evidence type="ECO:0000256" key="19">
    <source>
        <dbReference type="ARBA" id="ARBA00042413"/>
    </source>
</evidence>
<comment type="function">
    <text evidence="20">Coenzyme A-dependent lysophosphatidic acid acyltransferase that catalyzes the transfer of an acyl group on a lysophosphatidic acid. Functions preferentially with 1-oleoyl-lysophosphatidic acid followed by 1-palmitoyl-lysophosphatidic acid, 1-stearoyl-lysophosphatidic acid and 1-arachidonoyl-lysophosphatidic acid as lipid acceptor. Functions preferentially with arachidonoyl-CoA followed by oleoyl-CoA as acyl group donors. Functions in phosphatidic acid biosynthesis. May regulate the cellular storage of triacylglycerol through activation of the phospholipase PNPLA2. Involved in keratinocyte differentiation. Regulates lipid droplet fusion.</text>
</comment>
<dbReference type="HOGENOM" id="CLU_017361_0_0_1"/>
<accession>I3KE79</accession>
<evidence type="ECO:0000256" key="9">
    <source>
        <dbReference type="ARBA" id="ARBA00022679"/>
    </source>
</evidence>
<keyword evidence="9" id="KW-0808">Transferase</keyword>
<dbReference type="AlphaFoldDB" id="I3KE79"/>
<dbReference type="PANTHER" id="PTHR42886:SF34">
    <property type="entry name" value="1-ACYLGLYCEROL-3-PHOSPHATE O-ACYLTRANSFERASE ABHD5"/>
    <property type="match status" value="1"/>
</dbReference>
<evidence type="ECO:0000256" key="13">
    <source>
        <dbReference type="ARBA" id="ARBA00023209"/>
    </source>
</evidence>
<reference evidence="28" key="2">
    <citation type="submission" date="2025-08" db="UniProtKB">
        <authorList>
            <consortium name="Ensembl"/>
        </authorList>
    </citation>
    <scope>IDENTIFICATION</scope>
</reference>
<evidence type="ECO:0000313" key="29">
    <source>
        <dbReference type="Proteomes" id="UP000005207"/>
    </source>
</evidence>
<dbReference type="GO" id="GO:0052689">
    <property type="term" value="F:carboxylic ester hydrolase activity"/>
    <property type="evidence" value="ECO:0007669"/>
    <property type="project" value="TreeGrafter"/>
</dbReference>
<comment type="catalytic activity">
    <reaction evidence="24">
        <text>1-(5Z,8Z,11Z,14Z-eicosatetraenoyl)-sn-glycero-3-phosphate + (9Z)-octadecenoyl-CoA = 1-(5Z,8Z,11Z,14Z)-eicosatetraenoyl-2-(9Z)-octadecenoyl-sn-glycero-3-phosphate + CoA</text>
        <dbReference type="Rhea" id="RHEA:37455"/>
        <dbReference type="ChEBI" id="CHEBI:57287"/>
        <dbReference type="ChEBI" id="CHEBI:57387"/>
        <dbReference type="ChEBI" id="CHEBI:74938"/>
        <dbReference type="ChEBI" id="CHEBI:74941"/>
    </reaction>
    <physiologicalReaction direction="left-to-right" evidence="24">
        <dbReference type="Rhea" id="RHEA:37456"/>
    </physiologicalReaction>
</comment>
<keyword evidence="15" id="KW-0012">Acyltransferase</keyword>
<feature type="domain" description="AB hydrolase-1" evidence="27">
    <location>
        <begin position="80"/>
        <end position="306"/>
    </location>
</feature>
<evidence type="ECO:0000256" key="5">
    <source>
        <dbReference type="ARBA" id="ARBA00013211"/>
    </source>
</evidence>
<dbReference type="GO" id="GO:0010891">
    <property type="term" value="P:negative regulation of triglyceride storage"/>
    <property type="evidence" value="ECO:0007669"/>
    <property type="project" value="TreeGrafter"/>
</dbReference>
<comment type="catalytic activity">
    <reaction evidence="16">
        <text>1-(9Z-octadecenoyl)-sn-glycero-3-phosphate + octadecanoyl-CoA = 1-(9Z-octadecenoyl)-2-octadecanoyl-sn-glycero-3-phosphate + CoA</text>
        <dbReference type="Rhea" id="RHEA:37147"/>
        <dbReference type="ChEBI" id="CHEBI:57287"/>
        <dbReference type="ChEBI" id="CHEBI:57394"/>
        <dbReference type="ChEBI" id="CHEBI:74544"/>
        <dbReference type="ChEBI" id="CHEBI:74552"/>
    </reaction>
    <physiologicalReaction direction="left-to-right" evidence="16">
        <dbReference type="Rhea" id="RHEA:37148"/>
    </physiologicalReaction>
</comment>
<organism evidence="28 29">
    <name type="scientific">Oreochromis niloticus</name>
    <name type="common">Nile tilapia</name>
    <name type="synonym">Tilapia nilotica</name>
    <dbReference type="NCBI Taxonomy" id="8128"/>
    <lineage>
        <taxon>Eukaryota</taxon>
        <taxon>Metazoa</taxon>
        <taxon>Chordata</taxon>
        <taxon>Craniata</taxon>
        <taxon>Vertebrata</taxon>
        <taxon>Euteleostomi</taxon>
        <taxon>Actinopterygii</taxon>
        <taxon>Neopterygii</taxon>
        <taxon>Teleostei</taxon>
        <taxon>Neoteleostei</taxon>
        <taxon>Acanthomorphata</taxon>
        <taxon>Ovalentaria</taxon>
        <taxon>Cichlomorphae</taxon>
        <taxon>Cichliformes</taxon>
        <taxon>Cichlidae</taxon>
        <taxon>African cichlids</taxon>
        <taxon>Pseudocrenilabrinae</taxon>
        <taxon>Oreochromini</taxon>
        <taxon>Oreochromis</taxon>
    </lineage>
</organism>
<evidence type="ECO:0000256" key="24">
    <source>
        <dbReference type="ARBA" id="ARBA00048632"/>
    </source>
</evidence>
<dbReference type="Proteomes" id="UP000005207">
    <property type="component" value="Linkage group LG22"/>
</dbReference>
<evidence type="ECO:0000259" key="27">
    <source>
        <dbReference type="Pfam" id="PF00561"/>
    </source>
</evidence>
<dbReference type="PANTHER" id="PTHR42886">
    <property type="entry name" value="RE40534P-RELATED"/>
    <property type="match status" value="1"/>
</dbReference>
<evidence type="ECO:0000256" key="23">
    <source>
        <dbReference type="ARBA" id="ARBA00047849"/>
    </source>
</evidence>
<keyword evidence="10" id="KW-0221">Differentiation</keyword>
<evidence type="ECO:0000313" key="28">
    <source>
        <dbReference type="Ensembl" id="ENSONIP00000019424.2"/>
    </source>
</evidence>
<dbReference type="STRING" id="8128.ENSONIP00000028963"/>
<evidence type="ECO:0000256" key="25">
    <source>
        <dbReference type="ARBA" id="ARBA00048770"/>
    </source>
</evidence>
<dbReference type="Pfam" id="PF00561">
    <property type="entry name" value="Abhydrolase_1"/>
    <property type="match status" value="1"/>
</dbReference>
<dbReference type="PRINTS" id="PR00111">
    <property type="entry name" value="ABHYDROLASE"/>
</dbReference>
<reference evidence="28" key="3">
    <citation type="submission" date="2025-09" db="UniProtKB">
        <authorList>
            <consortium name="Ensembl"/>
        </authorList>
    </citation>
    <scope>IDENTIFICATION</scope>
</reference>
<evidence type="ECO:0000256" key="16">
    <source>
        <dbReference type="ARBA" id="ARBA00036296"/>
    </source>
</evidence>
<dbReference type="SUPFAM" id="SSF53474">
    <property type="entry name" value="alpha/beta-Hydrolases"/>
    <property type="match status" value="1"/>
</dbReference>
<comment type="similarity">
    <text evidence="17">Belongs to the peptidase S33 family. ABHD4/ABHD5 subfamily.</text>
</comment>
<evidence type="ECO:0000256" key="3">
    <source>
        <dbReference type="ARBA" id="ARBA00004496"/>
    </source>
</evidence>
<evidence type="ECO:0000256" key="12">
    <source>
        <dbReference type="ARBA" id="ARBA00023098"/>
    </source>
</evidence>
<comment type="catalytic activity">
    <reaction evidence="21">
        <text>1-hexadecanoyl-sn-glycero-3-phosphate + (9Z)-octadecenoyl-CoA = 1-hexadecanoyl-2-(9Z-octadecenoyl)-sn-glycero-3-phosphate + CoA</text>
        <dbReference type="Rhea" id="RHEA:33187"/>
        <dbReference type="ChEBI" id="CHEBI:57287"/>
        <dbReference type="ChEBI" id="CHEBI:57387"/>
        <dbReference type="ChEBI" id="CHEBI:57518"/>
        <dbReference type="ChEBI" id="CHEBI:64839"/>
    </reaction>
    <physiologicalReaction direction="left-to-right" evidence="21">
        <dbReference type="Rhea" id="RHEA:33188"/>
    </physiologicalReaction>
</comment>
<dbReference type="GO" id="GO:0003841">
    <property type="term" value="F:1-acylglycerol-3-phosphate O-acyltransferase activity"/>
    <property type="evidence" value="ECO:0007669"/>
    <property type="project" value="UniProtKB-EC"/>
</dbReference>
<evidence type="ECO:0000256" key="1">
    <source>
        <dbReference type="ARBA" id="ARBA00000300"/>
    </source>
</evidence>
<dbReference type="GO" id="GO:0030154">
    <property type="term" value="P:cell differentiation"/>
    <property type="evidence" value="ECO:0007669"/>
    <property type="project" value="UniProtKB-KW"/>
</dbReference>
<dbReference type="Ensembl" id="ENSONIT00000019441.2">
    <property type="protein sequence ID" value="ENSONIP00000019424.2"/>
    <property type="gene ID" value="ENSONIG00000015436.2"/>
</dbReference>
<comment type="catalytic activity">
    <reaction evidence="22">
        <text>1-octadecanoyl-sn-glycero-3-phosphate + (9Z)-octadecenoyl-CoA = 1-octadecanoyl-2-(9Z-octadecenoyl)-sn-glycero-3-phosphate + CoA</text>
        <dbReference type="Rhea" id="RHEA:37163"/>
        <dbReference type="ChEBI" id="CHEBI:57287"/>
        <dbReference type="ChEBI" id="CHEBI:57387"/>
        <dbReference type="ChEBI" id="CHEBI:74560"/>
        <dbReference type="ChEBI" id="CHEBI:74565"/>
    </reaction>
    <physiologicalReaction direction="left-to-right" evidence="22">
        <dbReference type="Rhea" id="RHEA:37164"/>
    </physiologicalReaction>
</comment>
<dbReference type="GO" id="GO:0006654">
    <property type="term" value="P:phosphatidic acid biosynthetic process"/>
    <property type="evidence" value="ECO:0007669"/>
    <property type="project" value="TreeGrafter"/>
</dbReference>
<gene>
    <name evidence="28" type="primary">LOC100709024</name>
</gene>
<name>I3KE79_ORENI</name>
<dbReference type="GO" id="GO:0010898">
    <property type="term" value="P:positive regulation of triglyceride catabolic process"/>
    <property type="evidence" value="ECO:0007669"/>
    <property type="project" value="TreeGrafter"/>
</dbReference>
<dbReference type="GeneTree" id="ENSGT00390000016277"/>
<evidence type="ECO:0000256" key="22">
    <source>
        <dbReference type="ARBA" id="ARBA00047543"/>
    </source>
</evidence>
<evidence type="ECO:0000256" key="20">
    <source>
        <dbReference type="ARBA" id="ARBA00045357"/>
    </source>
</evidence>
<evidence type="ECO:0000256" key="2">
    <source>
        <dbReference type="ARBA" id="ARBA00000816"/>
    </source>
</evidence>
<proteinExistence type="inferred from homology"/>
<dbReference type="InterPro" id="IPR029058">
    <property type="entry name" value="AB_hydrolase_fold"/>
</dbReference>
<evidence type="ECO:0000256" key="15">
    <source>
        <dbReference type="ARBA" id="ARBA00023315"/>
    </source>
</evidence>
<evidence type="ECO:0000256" key="6">
    <source>
        <dbReference type="ARBA" id="ARBA00022490"/>
    </source>
</evidence>
<evidence type="ECO:0000256" key="8">
    <source>
        <dbReference type="ARBA" id="ARBA00022677"/>
    </source>
</evidence>
<dbReference type="GO" id="GO:0055088">
    <property type="term" value="P:lipid homeostasis"/>
    <property type="evidence" value="ECO:0007669"/>
    <property type="project" value="TreeGrafter"/>
</dbReference>
<dbReference type="Gene3D" id="3.40.50.1820">
    <property type="entry name" value="alpha/beta hydrolase"/>
    <property type="match status" value="1"/>
</dbReference>
<reference evidence="29" key="1">
    <citation type="submission" date="2012-01" db="EMBL/GenBank/DDBJ databases">
        <title>The Genome Sequence of Oreochromis niloticus (Nile Tilapia).</title>
        <authorList>
            <consortium name="Broad Institute Genome Assembly Team"/>
            <consortium name="Broad Institute Sequencing Platform"/>
            <person name="Di Palma F."/>
            <person name="Johnson J."/>
            <person name="Lander E.S."/>
            <person name="Lindblad-Toh K."/>
        </authorList>
    </citation>
    <scope>NUCLEOTIDE SEQUENCE [LARGE SCALE GENOMIC DNA]</scope>
</reference>
<keyword evidence="14" id="KW-1208">Phospholipid metabolism</keyword>
<evidence type="ECO:0000256" key="4">
    <source>
        <dbReference type="ARBA" id="ARBA00004502"/>
    </source>
</evidence>
<comment type="catalytic activity">
    <reaction evidence="1">
        <text>a 1-acyl-sn-glycero-3-phosphate + an acyl-CoA = a 1,2-diacyl-sn-glycero-3-phosphate + CoA</text>
        <dbReference type="Rhea" id="RHEA:19709"/>
        <dbReference type="ChEBI" id="CHEBI:57287"/>
        <dbReference type="ChEBI" id="CHEBI:57970"/>
        <dbReference type="ChEBI" id="CHEBI:58342"/>
        <dbReference type="ChEBI" id="CHEBI:58608"/>
        <dbReference type="EC" id="2.3.1.51"/>
    </reaction>
    <physiologicalReaction direction="left-to-right" evidence="1">
        <dbReference type="Rhea" id="RHEA:19710"/>
    </physiologicalReaction>
</comment>
<evidence type="ECO:0000256" key="7">
    <source>
        <dbReference type="ARBA" id="ARBA00022516"/>
    </source>
</evidence>
<keyword evidence="13" id="KW-0594">Phospholipid biosynthesis</keyword>
<dbReference type="GO" id="GO:0006631">
    <property type="term" value="P:fatty acid metabolic process"/>
    <property type="evidence" value="ECO:0007669"/>
    <property type="project" value="UniProtKB-KW"/>
</dbReference>
<keyword evidence="12" id="KW-0443">Lipid metabolism</keyword>
<comment type="subcellular location">
    <subcellularLocation>
        <location evidence="3">Cytoplasm</location>
    </subcellularLocation>
    <subcellularLocation>
        <location evidence="4">Lipid droplet</location>
    </subcellularLocation>
</comment>
<keyword evidence="29" id="KW-1185">Reference proteome</keyword>
<dbReference type="GO" id="GO:0005811">
    <property type="term" value="C:lipid droplet"/>
    <property type="evidence" value="ECO:0007669"/>
    <property type="project" value="UniProtKB-SubCell"/>
</dbReference>
<comment type="catalytic activity">
    <reaction evidence="26">
        <text>1-(9Z-octadecenoyl)-sn-glycero-3-phosphate + (9Z)-octadecenoyl-CoA = 1,2-di-(9Z-octadecenoyl)-sn-glycero-3-phosphate + CoA</text>
        <dbReference type="Rhea" id="RHEA:37131"/>
        <dbReference type="ChEBI" id="CHEBI:57287"/>
        <dbReference type="ChEBI" id="CHEBI:57387"/>
        <dbReference type="ChEBI" id="CHEBI:74544"/>
        <dbReference type="ChEBI" id="CHEBI:74546"/>
    </reaction>
    <physiologicalReaction direction="left-to-right" evidence="26">
        <dbReference type="Rhea" id="RHEA:37132"/>
    </physiologicalReaction>
</comment>